<gene>
    <name evidence="2" type="ORF">EPI10_031414</name>
</gene>
<keyword evidence="3" id="KW-1185">Reference proteome</keyword>
<evidence type="ECO:0000256" key="1">
    <source>
        <dbReference type="SAM" id="MobiDB-lite"/>
    </source>
</evidence>
<evidence type="ECO:0000313" key="2">
    <source>
        <dbReference type="EMBL" id="KAA3487600.1"/>
    </source>
</evidence>
<accession>A0A5B6X097</accession>
<feature type="compositionally biased region" description="Polar residues" evidence="1">
    <location>
        <begin position="1"/>
        <end position="30"/>
    </location>
</feature>
<comment type="caution">
    <text evidence="2">The sequence shown here is derived from an EMBL/GenBank/DDBJ whole genome shotgun (WGS) entry which is preliminary data.</text>
</comment>
<sequence>MLRNFKNQVGQLATGHQNRPQGALPSNTENLRVLGKEYSKTVPLRSGKMLEPKVAEVKYKPADKEEVQLRVETPAPQKPNPKKSNKVNYKPVRSDKLTPFSNEETLPRKDYPIQAKVPPPPYPQRFKQQQDTPFKAILDGKVTSNDFNAIKSQM</sequence>
<reference evidence="3" key="1">
    <citation type="journal article" date="2019" name="Plant Biotechnol. J.">
        <title>Genome sequencing of the Australian wild diploid species Gossypium australe highlights disease resistance and delayed gland morphogenesis.</title>
        <authorList>
            <person name="Cai Y."/>
            <person name="Cai X."/>
            <person name="Wang Q."/>
            <person name="Wang P."/>
            <person name="Zhang Y."/>
            <person name="Cai C."/>
            <person name="Xu Y."/>
            <person name="Wang K."/>
            <person name="Zhou Z."/>
            <person name="Wang C."/>
            <person name="Geng S."/>
            <person name="Li B."/>
            <person name="Dong Q."/>
            <person name="Hou Y."/>
            <person name="Wang H."/>
            <person name="Ai P."/>
            <person name="Liu Z."/>
            <person name="Yi F."/>
            <person name="Sun M."/>
            <person name="An G."/>
            <person name="Cheng J."/>
            <person name="Zhang Y."/>
            <person name="Shi Q."/>
            <person name="Xie Y."/>
            <person name="Shi X."/>
            <person name="Chang Y."/>
            <person name="Huang F."/>
            <person name="Chen Y."/>
            <person name="Hong S."/>
            <person name="Mi L."/>
            <person name="Sun Q."/>
            <person name="Zhang L."/>
            <person name="Zhou B."/>
            <person name="Peng R."/>
            <person name="Zhang X."/>
            <person name="Liu F."/>
        </authorList>
    </citation>
    <scope>NUCLEOTIDE SEQUENCE [LARGE SCALE GENOMIC DNA]</scope>
    <source>
        <strain evidence="3">cv. PA1801</strain>
    </source>
</reference>
<dbReference type="Proteomes" id="UP000325315">
    <property type="component" value="Unassembled WGS sequence"/>
</dbReference>
<organism evidence="2 3">
    <name type="scientific">Gossypium australe</name>
    <dbReference type="NCBI Taxonomy" id="47621"/>
    <lineage>
        <taxon>Eukaryota</taxon>
        <taxon>Viridiplantae</taxon>
        <taxon>Streptophyta</taxon>
        <taxon>Embryophyta</taxon>
        <taxon>Tracheophyta</taxon>
        <taxon>Spermatophyta</taxon>
        <taxon>Magnoliopsida</taxon>
        <taxon>eudicotyledons</taxon>
        <taxon>Gunneridae</taxon>
        <taxon>Pentapetalae</taxon>
        <taxon>rosids</taxon>
        <taxon>malvids</taxon>
        <taxon>Malvales</taxon>
        <taxon>Malvaceae</taxon>
        <taxon>Malvoideae</taxon>
        <taxon>Gossypium</taxon>
    </lineage>
</organism>
<proteinExistence type="predicted"/>
<feature type="region of interest" description="Disordered" evidence="1">
    <location>
        <begin position="1"/>
        <end position="31"/>
    </location>
</feature>
<dbReference type="AlphaFoldDB" id="A0A5B6X097"/>
<protein>
    <submittedName>
        <fullName evidence="2">Aspartic peptidase</fullName>
    </submittedName>
</protein>
<dbReference type="EMBL" id="SMMG02000001">
    <property type="protein sequence ID" value="KAA3487600.1"/>
    <property type="molecule type" value="Genomic_DNA"/>
</dbReference>
<name>A0A5B6X097_9ROSI</name>
<feature type="region of interest" description="Disordered" evidence="1">
    <location>
        <begin position="65"/>
        <end position="127"/>
    </location>
</feature>
<dbReference type="OrthoDB" id="1435444at2759"/>
<evidence type="ECO:0000313" key="3">
    <source>
        <dbReference type="Proteomes" id="UP000325315"/>
    </source>
</evidence>